<dbReference type="Proteomes" id="UP000027361">
    <property type="component" value="Unassembled WGS sequence"/>
</dbReference>
<dbReference type="STRING" id="1037660.A0A066WHL9"/>
<dbReference type="AlphaFoldDB" id="A0A066WHL9"/>
<dbReference type="InterPro" id="IPR036188">
    <property type="entry name" value="FAD/NAD-bd_sf"/>
</dbReference>
<evidence type="ECO:0000259" key="1">
    <source>
        <dbReference type="Pfam" id="PF01266"/>
    </source>
</evidence>
<dbReference type="InParanoid" id="A0A066WHL9"/>
<gene>
    <name evidence="2" type="ORF">K437DRAFT_221452</name>
</gene>
<dbReference type="OMA" id="AREACYG"/>
<evidence type="ECO:0000313" key="3">
    <source>
        <dbReference type="Proteomes" id="UP000027361"/>
    </source>
</evidence>
<dbReference type="Gene3D" id="3.50.50.60">
    <property type="entry name" value="FAD/NAD(P)-binding domain"/>
    <property type="match status" value="1"/>
</dbReference>
<evidence type="ECO:0000313" key="2">
    <source>
        <dbReference type="EMBL" id="KDN52013.1"/>
    </source>
</evidence>
<proteinExistence type="predicted"/>
<sequence>ERGSVAVVGLGISGTVEAYTLVAAPNLPLSVVLLEAKKICFGAYGRNGGQIRPDCFAGFNT</sequence>
<dbReference type="SUPFAM" id="SSF51905">
    <property type="entry name" value="FAD/NAD(P)-binding domain"/>
    <property type="match status" value="1"/>
</dbReference>
<organism evidence="2 3">
    <name type="scientific">Tilletiaria anomala (strain ATCC 24038 / CBS 436.72 / UBC 951)</name>
    <dbReference type="NCBI Taxonomy" id="1037660"/>
    <lineage>
        <taxon>Eukaryota</taxon>
        <taxon>Fungi</taxon>
        <taxon>Dikarya</taxon>
        <taxon>Basidiomycota</taxon>
        <taxon>Ustilaginomycotina</taxon>
        <taxon>Exobasidiomycetes</taxon>
        <taxon>Georgefischeriales</taxon>
        <taxon>Tilletiariaceae</taxon>
        <taxon>Tilletiaria</taxon>
    </lineage>
</organism>
<reference evidence="2 3" key="1">
    <citation type="submission" date="2014-05" db="EMBL/GenBank/DDBJ databases">
        <title>Draft genome sequence of a rare smut relative, Tilletiaria anomala UBC 951.</title>
        <authorList>
            <consortium name="DOE Joint Genome Institute"/>
            <person name="Toome M."/>
            <person name="Kuo A."/>
            <person name="Henrissat B."/>
            <person name="Lipzen A."/>
            <person name="Tritt A."/>
            <person name="Yoshinaga Y."/>
            <person name="Zane M."/>
            <person name="Barry K."/>
            <person name="Grigoriev I.V."/>
            <person name="Spatafora J.W."/>
            <person name="Aimea M.C."/>
        </authorList>
    </citation>
    <scope>NUCLEOTIDE SEQUENCE [LARGE SCALE GENOMIC DNA]</scope>
    <source>
        <strain evidence="2 3">UBC 951</strain>
    </source>
</reference>
<dbReference type="HOGENOM" id="CLU_2929225_0_0_1"/>
<feature type="domain" description="FAD dependent oxidoreductase" evidence="1">
    <location>
        <begin position="5"/>
        <end position="55"/>
    </location>
</feature>
<dbReference type="OrthoDB" id="429143at2759"/>
<dbReference type="EMBL" id="JMSN01000015">
    <property type="protein sequence ID" value="KDN52013.1"/>
    <property type="molecule type" value="Genomic_DNA"/>
</dbReference>
<dbReference type="GeneID" id="25262328"/>
<dbReference type="InterPro" id="IPR006076">
    <property type="entry name" value="FAD-dep_OxRdtase"/>
</dbReference>
<comment type="caution">
    <text evidence="2">The sequence shown here is derived from an EMBL/GenBank/DDBJ whole genome shotgun (WGS) entry which is preliminary data.</text>
</comment>
<accession>A0A066WHL9</accession>
<keyword evidence="3" id="KW-1185">Reference proteome</keyword>
<feature type="non-terminal residue" evidence="2">
    <location>
        <position position="1"/>
    </location>
</feature>
<dbReference type="Pfam" id="PF01266">
    <property type="entry name" value="DAO"/>
    <property type="match status" value="1"/>
</dbReference>
<protein>
    <recommendedName>
        <fullName evidence="1">FAD dependent oxidoreductase domain-containing protein</fullName>
    </recommendedName>
</protein>
<dbReference type="RefSeq" id="XP_013244861.1">
    <property type="nucleotide sequence ID" value="XM_013389407.1"/>
</dbReference>
<name>A0A066WHL9_TILAU</name>